<dbReference type="Pfam" id="PF00168">
    <property type="entry name" value="C2"/>
    <property type="match status" value="1"/>
</dbReference>
<feature type="region of interest" description="Disordered" evidence="1">
    <location>
        <begin position="1187"/>
        <end position="1216"/>
    </location>
</feature>
<feature type="region of interest" description="Disordered" evidence="1">
    <location>
        <begin position="1306"/>
        <end position="1328"/>
    </location>
</feature>
<sequence length="1738" mass="205480">MKLIFLKKTEKKKMILNKFKNIVNLNNAPEKEANKNGDENENKDPNAQIPPEQSLDETNDKTFFDDMLGAPQYTYEEFIKILKTPQEERGDTEDLKKHWGHPRRWKVILWDIQIQNYMNNDFNAFVDFDFGGDREECRIQRGSKMKIYTKGKSKNCLRTQVVCNVRAEQKKEIKFKKVFEYRGSYLDLENEKLRIKVWEYKKFTLNKLEGIYEEPLLSFAIGQVYNETTLYKFIKNSRVKRCQLFFQLYFQELYDFELSFLNWSFSDLLSHTYIQEKSLNYLENPDTIEKRHIDKSQCSIFPKMCKPRKKLNKNNKKNKKKRLGDNINEKFSFNTVLSNESNEHSSNNANSGTLAGKNKSEMVSKNLEKLFFRNLSLLNNIEENEDISYQNLENVKLPNPRVTMKLIHTPKGNDGFTIVSMCQKNVRYPMWENLGEIYFRGTLRDLDVSYLSVKVEDMSAPKDAREIGVCQIPLKGIVDYPHIMHELEASPWIIEEAKCEGWDKKLKEWKFGKLEGKVIVGRVPRYRQIGDIYHIDNKHVYLIVHILNIDQIVTVDNIKELDSYVEVSFDETSRRTKIVKKSLTPNYDSHIAIPLRFNNKNEMDYENFSKKGCIYIDVWGKTDDIIYIGGISITPYEIFYNEKNARRKKTKLEHTDLETNIKTNYETVVYKGCKKLHFLHDDQRLSNLNFSIWTYPDLLSNEGTTNTTTTTTTNKDTRICSPPVFNTTNNFPLKLAQKYDKLKNLYFQVLKAIKGIPESCTDISKAKRFFNYELLNQRKENHFLPTLITNIKSPYFYESERAIFHYVRCIPFIHKKENLVFTPDFTLQLKGGNALDHSLLLCSLFLGIPVISFVCFGTLLDNQKHAWVATLEFNEHKNYGVIKFWETTTGNVYTLKKRFLDINKLKSLKIQLSESKHKLHLRDDFLHRNGTQKDSDAIKEQTKRYIKELFQNRSRDAPPNGPSLPYKTIDLIFNNTNIYVNLQDADPLNIWYDYWKFDYWFPFSSIQYNIQPCFTIKTFSHKIEDMELDRLAKDLRTNIEKNINIYRASRNLSTRWNKDETLELFLQVGLELLHQLNTSRKDDERLAKVKIDDWKKALYHKVPQSHRLLGFPYHFNTCKSKFITDKLISTLAILESRDKSLCLSLAVCLYSLPGGFISVYIYIITCVKITQREMRKIEITKEKAQRKTKLKNLKKKDHNNNNADTQSGGEAEDMNNIQNDNDGILTNFEETLKDDPYYENEQNSNTNKSSFENLYKNEENASEIGLNKENQNEENENYSRNGDRKKKLQKSVDIINILLEMKNRKKNEKIGKDGKRNKSEENNEQSLIGDKNNILNKIDNEVSMQSKEKDLDQTLIDDNIKTKDKDETKKKKKSKSRRKDKDLEYEKLMISNAYLEQERKRLQEDMEKLKLEKEEIRLQKVIENEDANQKLIEENRKLKKELLENDKLERKVSFMLKVSEWEKKENERKKQQEESYKKMMEEAKLNESKEKQNKSKEKAREKENDKENEKVKKKKKKHRDEDNKEKIKITKGDKQKKSNSKNKKEIIPEVKDDETNLTKEINYGEKTKEIDQENQKSYIALESQIKNEVSDQSNDSFDSKMHDKNGKQHEKGYINLTSFDENLDLNKIYRNNSGFGYTKEKKRNTIKVHTTRKIYNDNKPDDIEYPDINDNTNEENIARYLYDKNISHDIQKTYYNDKPHYGNDRKNVSYKEIKDYDLFKGFIEETKKKKKIVLVKKP</sequence>
<dbReference type="PROSITE" id="PS50004">
    <property type="entry name" value="C2"/>
    <property type="match status" value="1"/>
</dbReference>
<evidence type="ECO:0000256" key="1">
    <source>
        <dbReference type="SAM" id="MobiDB-lite"/>
    </source>
</evidence>
<feature type="transmembrane region" description="Helical" evidence="2">
    <location>
        <begin position="838"/>
        <end position="860"/>
    </location>
</feature>
<name>V7PTP5_PLAYE</name>
<keyword evidence="5" id="KW-1185">Reference proteome</keyword>
<dbReference type="InterPro" id="IPR035892">
    <property type="entry name" value="C2_domain_sf"/>
</dbReference>
<gene>
    <name evidence="4" type="ORF">YYC_01742</name>
</gene>
<evidence type="ECO:0000313" key="4">
    <source>
        <dbReference type="EMBL" id="ETB61992.1"/>
    </source>
</evidence>
<feature type="compositionally biased region" description="Basic and acidic residues" evidence="1">
    <location>
        <begin position="1460"/>
        <end position="1510"/>
    </location>
</feature>
<keyword evidence="2" id="KW-1133">Transmembrane helix</keyword>
<dbReference type="PANTHER" id="PTHR46436">
    <property type="entry name" value="CENTROSOMAL PROTEIN OF 76 KDA"/>
    <property type="match status" value="1"/>
</dbReference>
<proteinExistence type="predicted"/>
<protein>
    <recommendedName>
        <fullName evidence="3">C2 domain-containing protein</fullName>
    </recommendedName>
</protein>
<dbReference type="InterPro" id="IPR056290">
    <property type="entry name" value="CEPT76/DRC7_peptidase-like_dom"/>
</dbReference>
<feature type="domain" description="C2" evidence="3">
    <location>
        <begin position="523"/>
        <end position="648"/>
    </location>
</feature>
<feature type="region of interest" description="Disordered" evidence="1">
    <location>
        <begin position="1587"/>
        <end position="1607"/>
    </location>
</feature>
<evidence type="ECO:0000313" key="5">
    <source>
        <dbReference type="Proteomes" id="UP000018538"/>
    </source>
</evidence>
<feature type="compositionally biased region" description="Basic and acidic residues" evidence="1">
    <location>
        <begin position="1308"/>
        <end position="1321"/>
    </location>
</feature>
<dbReference type="Pfam" id="PF24652">
    <property type="entry name" value="CEP76_C"/>
    <property type="match status" value="1"/>
</dbReference>
<dbReference type="Proteomes" id="UP000018538">
    <property type="component" value="Unassembled WGS sequence"/>
</dbReference>
<feature type="compositionally biased region" description="Basic residues" evidence="1">
    <location>
        <begin position="1187"/>
        <end position="1197"/>
    </location>
</feature>
<dbReference type="OrthoDB" id="67700at2759"/>
<evidence type="ECO:0000259" key="3">
    <source>
        <dbReference type="PROSITE" id="PS50004"/>
    </source>
</evidence>
<keyword evidence="2" id="KW-0472">Membrane</keyword>
<feature type="region of interest" description="Disordered" evidence="1">
    <location>
        <begin position="26"/>
        <end position="58"/>
    </location>
</feature>
<dbReference type="InterPro" id="IPR052299">
    <property type="entry name" value="CEP76"/>
</dbReference>
<dbReference type="InterPro" id="IPR000008">
    <property type="entry name" value="C2_dom"/>
</dbReference>
<feature type="compositionally biased region" description="Polar residues" evidence="1">
    <location>
        <begin position="1587"/>
        <end position="1596"/>
    </location>
</feature>
<feature type="compositionally biased region" description="Basic and acidic residues" evidence="1">
    <location>
        <begin position="1597"/>
        <end position="1607"/>
    </location>
</feature>
<evidence type="ECO:0000256" key="2">
    <source>
        <dbReference type="SAM" id="Phobius"/>
    </source>
</evidence>
<keyword evidence="2" id="KW-0812">Transmembrane</keyword>
<feature type="region of interest" description="Disordered" evidence="1">
    <location>
        <begin position="1263"/>
        <end position="1286"/>
    </location>
</feature>
<dbReference type="Gene3D" id="2.60.40.150">
    <property type="entry name" value="C2 domain"/>
    <property type="match status" value="1"/>
</dbReference>
<dbReference type="SUPFAM" id="SSF49562">
    <property type="entry name" value="C2 domain (Calcium/lipid-binding domain, CaLB)"/>
    <property type="match status" value="1"/>
</dbReference>
<dbReference type="InterPro" id="IPR056288">
    <property type="entry name" value="CEP76_C"/>
</dbReference>
<reference evidence="4 5" key="1">
    <citation type="submission" date="2013-11" db="EMBL/GenBank/DDBJ databases">
        <title>The Genome Sequence of Plasmodium yoelii 17X.</title>
        <authorList>
            <consortium name="The Broad Institute Genomics Platform"/>
            <consortium name="The Broad Institute Genome Sequencing Center for Infectious Disease"/>
            <person name="Neafsey D."/>
            <person name="Adams J."/>
            <person name="Walker B."/>
            <person name="Young S.K."/>
            <person name="Zeng Q."/>
            <person name="Gargeya S."/>
            <person name="Fitzgerald M."/>
            <person name="Haas B."/>
            <person name="Abouelleil A."/>
            <person name="Alvarado L."/>
            <person name="Chapman S.B."/>
            <person name="Gainer-Dewar J."/>
            <person name="Goldberg J."/>
            <person name="Griggs A."/>
            <person name="Gujja S."/>
            <person name="Hansen M."/>
            <person name="Howarth C."/>
            <person name="Imamovic A."/>
            <person name="Ireland A."/>
            <person name="Larimer J."/>
            <person name="McCowan C."/>
            <person name="Murphy C."/>
            <person name="Pearson M."/>
            <person name="Poon T.W."/>
            <person name="Priest M."/>
            <person name="Roberts A."/>
            <person name="Saif S."/>
            <person name="Shea T."/>
            <person name="Sykes S."/>
            <person name="Wortman J."/>
            <person name="Nusbaum C."/>
            <person name="Birren B."/>
        </authorList>
    </citation>
    <scope>NUCLEOTIDE SEQUENCE [LARGE SCALE GENOMIC DNA]</scope>
    <source>
        <strain evidence="4 5">17X</strain>
    </source>
</reference>
<accession>V7PTP5</accession>
<feature type="compositionally biased region" description="Basic and acidic residues" evidence="1">
    <location>
        <begin position="29"/>
        <end position="44"/>
    </location>
</feature>
<dbReference type="PANTHER" id="PTHR46436:SF2">
    <property type="entry name" value="CHROMOSOME UNDETERMINED SCAFFOLD_119, WHOLE GENOME SHOTGUN SEQUENCE"/>
    <property type="match status" value="1"/>
</dbReference>
<feature type="region of interest" description="Disordered" evidence="1">
    <location>
        <begin position="1460"/>
        <end position="1553"/>
    </location>
</feature>
<dbReference type="EMBL" id="KI635736">
    <property type="protein sequence ID" value="ETB61992.1"/>
    <property type="molecule type" value="Genomic_DNA"/>
</dbReference>
<feature type="compositionally biased region" description="Basic and acidic residues" evidence="1">
    <location>
        <begin position="1519"/>
        <end position="1553"/>
    </location>
</feature>
<dbReference type="Pfam" id="PF24656">
    <property type="entry name" value="CEPT76_peptidase"/>
    <property type="match status" value="1"/>
</dbReference>
<dbReference type="CDD" id="cd00030">
    <property type="entry name" value="C2"/>
    <property type="match status" value="1"/>
</dbReference>
<feature type="transmembrane region" description="Helical" evidence="2">
    <location>
        <begin position="1141"/>
        <end position="1163"/>
    </location>
</feature>
<organism evidence="4 5">
    <name type="scientific">Plasmodium yoelii 17X</name>
    <dbReference type="NCBI Taxonomy" id="1323249"/>
    <lineage>
        <taxon>Eukaryota</taxon>
        <taxon>Sar</taxon>
        <taxon>Alveolata</taxon>
        <taxon>Apicomplexa</taxon>
        <taxon>Aconoidasida</taxon>
        <taxon>Haemosporida</taxon>
        <taxon>Plasmodiidae</taxon>
        <taxon>Plasmodium</taxon>
        <taxon>Plasmodium (Vinckeia)</taxon>
    </lineage>
</organism>
<dbReference type="SMART" id="SM00239">
    <property type="entry name" value="C2"/>
    <property type="match status" value="2"/>
</dbReference>